<feature type="region of interest" description="Disordered" evidence="1">
    <location>
        <begin position="32"/>
        <end position="133"/>
    </location>
</feature>
<evidence type="ECO:0000256" key="1">
    <source>
        <dbReference type="SAM" id="MobiDB-lite"/>
    </source>
</evidence>
<dbReference type="RefSeq" id="WP_369744595.1">
    <property type="nucleotide sequence ID" value="NZ_CP165735.1"/>
</dbReference>
<organism evidence="2">
    <name type="scientific">Paenarthrobacter sp. AMU7</name>
    <dbReference type="NCBI Taxonomy" id="3162492"/>
    <lineage>
        <taxon>Bacteria</taxon>
        <taxon>Bacillati</taxon>
        <taxon>Actinomycetota</taxon>
        <taxon>Actinomycetes</taxon>
        <taxon>Micrococcales</taxon>
        <taxon>Micrococcaceae</taxon>
        <taxon>Paenarthrobacter</taxon>
    </lineage>
</organism>
<proteinExistence type="predicted"/>
<evidence type="ECO:0000313" key="2">
    <source>
        <dbReference type="EMBL" id="XDV69863.1"/>
    </source>
</evidence>
<accession>A0AB39YKW8</accession>
<name>A0AB39YKW8_9MICC</name>
<dbReference type="AlphaFoldDB" id="A0AB39YKW8"/>
<reference evidence="2" key="1">
    <citation type="submission" date="2024-07" db="EMBL/GenBank/DDBJ databases">
        <authorList>
            <person name="Li J."/>
            <person name="Wei H."/>
            <person name="Ma J."/>
        </authorList>
    </citation>
    <scope>NUCLEOTIDE SEQUENCE</scope>
    <source>
        <strain evidence="2">AMU7</strain>
    </source>
</reference>
<sequence>MMARRLVIAGICLAVLIAAVAVVFDQMARQGATSAQAPPSSSSTPAAGAGSTGATAPTSGSPAPDAANSATGGTATEGSGNGTSGAEGNAGPSAAKPLEVLPPVTATPTGLPEPSAPAPLITGALPEPGSASGELVDGWPDGVLSLPAGTTIGSTSVSTSGDILQLAADGIVAKPRAEVLDFFRQSLVSHGFWTEDAPAPDGAVAARFVRGADTVTVSVATTGTGNSRFQLLGSLHTRAE</sequence>
<feature type="compositionally biased region" description="Low complexity" evidence="1">
    <location>
        <begin position="32"/>
        <end position="78"/>
    </location>
</feature>
<dbReference type="EMBL" id="CP165735">
    <property type="protein sequence ID" value="XDV69863.1"/>
    <property type="molecule type" value="Genomic_DNA"/>
</dbReference>
<gene>
    <name evidence="2" type="ORF">ABQM86_12825</name>
</gene>
<protein>
    <submittedName>
        <fullName evidence="2">Uncharacterized protein</fullName>
    </submittedName>
</protein>